<accession>A0A511XP06</accession>
<gene>
    <name evidence="1" type="ORF">AOE01nite_29260</name>
</gene>
<evidence type="ECO:0000313" key="1">
    <source>
        <dbReference type="EMBL" id="GEN64702.1"/>
    </source>
</evidence>
<dbReference type="AlphaFoldDB" id="A0A511XP06"/>
<comment type="caution">
    <text evidence="1">The sequence shown here is derived from an EMBL/GenBank/DDBJ whole genome shotgun (WGS) entry which is preliminary data.</text>
</comment>
<protein>
    <submittedName>
        <fullName evidence="1">Uncharacterized protein</fullName>
    </submittedName>
</protein>
<dbReference type="RefSeq" id="WP_146891648.1">
    <property type="nucleotide sequence ID" value="NZ_BJYG01000050.1"/>
</dbReference>
<sequence>MADTVAIRVTVDASALVFDKRALKASLLVAGREVAAQARRDMRSSAGSGIIYRGPGGSASKYRGGYKRGAHQASAPGEAPSRITGTLAKSIKVRAFRSGEGVSIRDTAFYALFLEKGASGGGRMKSGGAFVRGKRGVGKVRKLEPRPFLTRALQEREASIEPRLAQAARDGIRMVRMKL</sequence>
<keyword evidence="2" id="KW-1185">Reference proteome</keyword>
<dbReference type="EMBL" id="BJYG01000050">
    <property type="protein sequence ID" value="GEN64702.1"/>
    <property type="molecule type" value="Genomic_DNA"/>
</dbReference>
<organism evidence="1 2">
    <name type="scientific">Acetobacter oeni</name>
    <dbReference type="NCBI Taxonomy" id="304077"/>
    <lineage>
        <taxon>Bacteria</taxon>
        <taxon>Pseudomonadati</taxon>
        <taxon>Pseudomonadota</taxon>
        <taxon>Alphaproteobacteria</taxon>
        <taxon>Acetobacterales</taxon>
        <taxon>Acetobacteraceae</taxon>
        <taxon>Acetobacter</taxon>
    </lineage>
</organism>
<reference evidence="1 2" key="1">
    <citation type="submission" date="2019-07" db="EMBL/GenBank/DDBJ databases">
        <title>Whole genome shotgun sequence of Acetobacter oeni NBRC 105207.</title>
        <authorList>
            <person name="Hosoyama A."/>
            <person name="Uohara A."/>
            <person name="Ohji S."/>
            <person name="Ichikawa N."/>
        </authorList>
    </citation>
    <scope>NUCLEOTIDE SEQUENCE [LARGE SCALE GENOMIC DNA]</scope>
    <source>
        <strain evidence="1 2">NBRC 105207</strain>
    </source>
</reference>
<dbReference type="Proteomes" id="UP000321746">
    <property type="component" value="Unassembled WGS sequence"/>
</dbReference>
<dbReference type="OrthoDB" id="7268416at2"/>
<proteinExistence type="predicted"/>
<evidence type="ECO:0000313" key="2">
    <source>
        <dbReference type="Proteomes" id="UP000321746"/>
    </source>
</evidence>
<name>A0A511XP06_9PROT</name>